<evidence type="ECO:0000256" key="2">
    <source>
        <dbReference type="ARBA" id="ARBA00022741"/>
    </source>
</evidence>
<organism evidence="6 7">
    <name type="scientific">Sneathiella litorea</name>
    <dbReference type="NCBI Taxonomy" id="2606216"/>
    <lineage>
        <taxon>Bacteria</taxon>
        <taxon>Pseudomonadati</taxon>
        <taxon>Pseudomonadota</taxon>
        <taxon>Alphaproteobacteria</taxon>
        <taxon>Sneathiellales</taxon>
        <taxon>Sneathiellaceae</taxon>
        <taxon>Sneathiella</taxon>
    </lineage>
</organism>
<keyword evidence="2 4" id="KW-0547">Nucleotide-binding</keyword>
<accession>A0A6L8WAX5</accession>
<comment type="cofactor">
    <cofactor evidence="5">
        <name>Mg(2+)</name>
        <dbReference type="ChEBI" id="CHEBI:18420"/>
    </cofactor>
</comment>
<dbReference type="GO" id="GO:0005524">
    <property type="term" value="F:ATP binding"/>
    <property type="evidence" value="ECO:0007669"/>
    <property type="project" value="UniProtKB-KW"/>
</dbReference>
<dbReference type="GO" id="GO:0009396">
    <property type="term" value="P:folic acid-containing compound biosynthetic process"/>
    <property type="evidence" value="ECO:0007669"/>
    <property type="project" value="TreeGrafter"/>
</dbReference>
<evidence type="ECO:0000313" key="7">
    <source>
        <dbReference type="Proteomes" id="UP000476030"/>
    </source>
</evidence>
<dbReference type="PANTHER" id="PTHR23407:SF1">
    <property type="entry name" value="5-FORMYLTETRAHYDROFOLATE CYCLO-LIGASE"/>
    <property type="match status" value="1"/>
</dbReference>
<dbReference type="InterPro" id="IPR024185">
    <property type="entry name" value="FTHF_cligase-like_sf"/>
</dbReference>
<evidence type="ECO:0000256" key="3">
    <source>
        <dbReference type="ARBA" id="ARBA00022840"/>
    </source>
</evidence>
<dbReference type="Gene3D" id="3.40.50.10420">
    <property type="entry name" value="NagB/RpiA/CoA transferase-like"/>
    <property type="match status" value="1"/>
</dbReference>
<evidence type="ECO:0000313" key="6">
    <source>
        <dbReference type="EMBL" id="MZR32155.1"/>
    </source>
</evidence>
<name>A0A6L8WAX5_9PROT</name>
<dbReference type="SUPFAM" id="SSF100950">
    <property type="entry name" value="NagB/RpiA/CoA transferase-like"/>
    <property type="match status" value="1"/>
</dbReference>
<dbReference type="EC" id="6.3.3.2" evidence="5"/>
<sequence>MTLTIRDQKQQQRDSAFARRASIVAGNAGVQAARHFIKAFPSLDSLTVSLYWPLGSELDSRPLLRVLHEMGADCALPVVEKKDHPLLFRRWTPETVMEPGAFNVMVPAKTDDYVIPGLVITPMLAFDAVGNRLGYGGGFYDRTLEKLRNEAGSRAIGLAYAAQEVERVVTDCFDQRLAGILTEKDFRIIE</sequence>
<keyword evidence="5" id="KW-0460">Magnesium</keyword>
<keyword evidence="7" id="KW-1185">Reference proteome</keyword>
<dbReference type="Proteomes" id="UP000476030">
    <property type="component" value="Unassembled WGS sequence"/>
</dbReference>
<reference evidence="6 7" key="1">
    <citation type="submission" date="2019-12" db="EMBL/GenBank/DDBJ databases">
        <title>Snethiella sp. nov. sp. isolated from sea sand.</title>
        <authorList>
            <person name="Kim J."/>
            <person name="Jeong S.E."/>
            <person name="Jung H.S."/>
            <person name="Jeon C.O."/>
        </authorList>
    </citation>
    <scope>NUCLEOTIDE SEQUENCE [LARGE SCALE GENOMIC DNA]</scope>
    <source>
        <strain evidence="6 7">DP05</strain>
    </source>
</reference>
<dbReference type="AlphaFoldDB" id="A0A6L8WAX5"/>
<keyword evidence="6" id="KW-0436">Ligase</keyword>
<dbReference type="PIRSF" id="PIRSF006806">
    <property type="entry name" value="FTHF_cligase"/>
    <property type="match status" value="1"/>
</dbReference>
<dbReference type="GO" id="GO:0046872">
    <property type="term" value="F:metal ion binding"/>
    <property type="evidence" value="ECO:0007669"/>
    <property type="project" value="UniProtKB-KW"/>
</dbReference>
<dbReference type="NCBIfam" id="TIGR02727">
    <property type="entry name" value="MTHFS_bact"/>
    <property type="match status" value="1"/>
</dbReference>
<keyword evidence="3 4" id="KW-0067">ATP-binding</keyword>
<dbReference type="EMBL" id="WTUW01000009">
    <property type="protein sequence ID" value="MZR32155.1"/>
    <property type="molecule type" value="Genomic_DNA"/>
</dbReference>
<feature type="binding site" evidence="4">
    <location>
        <position position="57"/>
    </location>
    <ligand>
        <name>substrate</name>
    </ligand>
</feature>
<feature type="binding site" evidence="4">
    <location>
        <begin position="132"/>
        <end position="140"/>
    </location>
    <ligand>
        <name>ATP</name>
        <dbReference type="ChEBI" id="CHEBI:30616"/>
    </ligand>
</feature>
<dbReference type="InterPro" id="IPR037171">
    <property type="entry name" value="NagB/RpiA_transferase-like"/>
</dbReference>
<comment type="catalytic activity">
    <reaction evidence="5">
        <text>(6S)-5-formyl-5,6,7,8-tetrahydrofolate + ATP = (6R)-5,10-methenyltetrahydrofolate + ADP + phosphate</text>
        <dbReference type="Rhea" id="RHEA:10488"/>
        <dbReference type="ChEBI" id="CHEBI:30616"/>
        <dbReference type="ChEBI" id="CHEBI:43474"/>
        <dbReference type="ChEBI" id="CHEBI:57455"/>
        <dbReference type="ChEBI" id="CHEBI:57457"/>
        <dbReference type="ChEBI" id="CHEBI:456216"/>
        <dbReference type="EC" id="6.3.3.2"/>
    </reaction>
</comment>
<proteinExistence type="inferred from homology"/>
<comment type="similarity">
    <text evidence="1 5">Belongs to the 5-formyltetrahydrofolate cyclo-ligase family.</text>
</comment>
<comment type="caution">
    <text evidence="6">The sequence shown here is derived from an EMBL/GenBank/DDBJ whole genome shotgun (WGS) entry which is preliminary data.</text>
</comment>
<dbReference type="GO" id="GO:0030272">
    <property type="term" value="F:5-formyltetrahydrofolate cyclo-ligase activity"/>
    <property type="evidence" value="ECO:0007669"/>
    <property type="project" value="UniProtKB-EC"/>
</dbReference>
<dbReference type="RefSeq" id="WP_161316722.1">
    <property type="nucleotide sequence ID" value="NZ_WTUW01000009.1"/>
</dbReference>
<dbReference type="GO" id="GO:0035999">
    <property type="term" value="P:tetrahydrofolate interconversion"/>
    <property type="evidence" value="ECO:0007669"/>
    <property type="project" value="TreeGrafter"/>
</dbReference>
<evidence type="ECO:0000256" key="1">
    <source>
        <dbReference type="ARBA" id="ARBA00010638"/>
    </source>
</evidence>
<evidence type="ECO:0000256" key="5">
    <source>
        <dbReference type="RuleBase" id="RU361279"/>
    </source>
</evidence>
<dbReference type="Pfam" id="PF01812">
    <property type="entry name" value="5-FTHF_cyc-lig"/>
    <property type="match status" value="1"/>
</dbReference>
<keyword evidence="5" id="KW-0479">Metal-binding</keyword>
<dbReference type="InterPro" id="IPR002698">
    <property type="entry name" value="FTHF_cligase"/>
</dbReference>
<dbReference type="PANTHER" id="PTHR23407">
    <property type="entry name" value="ATPASE INHIBITOR/5-FORMYLTETRAHYDROFOLATE CYCLO-LIGASE"/>
    <property type="match status" value="1"/>
</dbReference>
<feature type="binding site" evidence="4">
    <location>
        <begin position="9"/>
        <end position="13"/>
    </location>
    <ligand>
        <name>ATP</name>
        <dbReference type="ChEBI" id="CHEBI:30616"/>
    </ligand>
</feature>
<evidence type="ECO:0000256" key="4">
    <source>
        <dbReference type="PIRSR" id="PIRSR006806-1"/>
    </source>
</evidence>
<protein>
    <recommendedName>
        <fullName evidence="5">5-formyltetrahydrofolate cyclo-ligase</fullName>
        <ecNumber evidence="5">6.3.3.2</ecNumber>
    </recommendedName>
</protein>
<gene>
    <name evidence="6" type="ORF">GQE98_16065</name>
</gene>